<accession>A0A4C1XXI8</accession>
<evidence type="ECO:0000313" key="2">
    <source>
        <dbReference type="Proteomes" id="UP000299102"/>
    </source>
</evidence>
<name>A0A4C1XXI8_EUMVA</name>
<reference evidence="1 2" key="1">
    <citation type="journal article" date="2019" name="Commun. Biol.">
        <title>The bagworm genome reveals a unique fibroin gene that provides high tensile strength.</title>
        <authorList>
            <person name="Kono N."/>
            <person name="Nakamura H."/>
            <person name="Ohtoshi R."/>
            <person name="Tomita M."/>
            <person name="Numata K."/>
            <person name="Arakawa K."/>
        </authorList>
    </citation>
    <scope>NUCLEOTIDE SEQUENCE [LARGE SCALE GENOMIC DNA]</scope>
</reference>
<sequence>MAAVVVIKRGLEWYQRTRPGCADTCMEWVNGGIGRRRQLLAWAADRSALVGGSGLTWAAGRAVLTGASDSTYAALMIWSPVVHQLRVVLAGVAMQGGLLASRQLNRRAVRALGVHAGRLCGGGVSMYLSRWPLNNLLAFRRISVPLAKAL</sequence>
<keyword evidence="2" id="KW-1185">Reference proteome</keyword>
<protein>
    <submittedName>
        <fullName evidence="1">Uncharacterized protein</fullName>
    </submittedName>
</protein>
<dbReference type="Proteomes" id="UP000299102">
    <property type="component" value="Unassembled WGS sequence"/>
</dbReference>
<dbReference type="AlphaFoldDB" id="A0A4C1XXI8"/>
<organism evidence="1 2">
    <name type="scientific">Eumeta variegata</name>
    <name type="common">Bagworm moth</name>
    <name type="synonym">Eumeta japonica</name>
    <dbReference type="NCBI Taxonomy" id="151549"/>
    <lineage>
        <taxon>Eukaryota</taxon>
        <taxon>Metazoa</taxon>
        <taxon>Ecdysozoa</taxon>
        <taxon>Arthropoda</taxon>
        <taxon>Hexapoda</taxon>
        <taxon>Insecta</taxon>
        <taxon>Pterygota</taxon>
        <taxon>Neoptera</taxon>
        <taxon>Endopterygota</taxon>
        <taxon>Lepidoptera</taxon>
        <taxon>Glossata</taxon>
        <taxon>Ditrysia</taxon>
        <taxon>Tineoidea</taxon>
        <taxon>Psychidae</taxon>
        <taxon>Oiketicinae</taxon>
        <taxon>Eumeta</taxon>
    </lineage>
</organism>
<comment type="caution">
    <text evidence="1">The sequence shown here is derived from an EMBL/GenBank/DDBJ whole genome shotgun (WGS) entry which is preliminary data.</text>
</comment>
<proteinExistence type="predicted"/>
<dbReference type="EMBL" id="BGZK01000993">
    <property type="protein sequence ID" value="GBP67833.1"/>
    <property type="molecule type" value="Genomic_DNA"/>
</dbReference>
<evidence type="ECO:0000313" key="1">
    <source>
        <dbReference type="EMBL" id="GBP67833.1"/>
    </source>
</evidence>
<gene>
    <name evidence="1" type="ORF">EVAR_88885_1</name>
</gene>